<dbReference type="RefSeq" id="XP_031939026.1">
    <property type="nucleotide sequence ID" value="XM_032087722.1"/>
</dbReference>
<dbReference type="OrthoDB" id="4506898at2759"/>
<evidence type="ECO:0000313" key="1">
    <source>
        <dbReference type="EMBL" id="KAE8401707.1"/>
    </source>
</evidence>
<reference evidence="1 2" key="1">
    <citation type="submission" date="2019-04" db="EMBL/GenBank/DDBJ databases">
        <authorList>
            <consortium name="DOE Joint Genome Institute"/>
            <person name="Mondo S."/>
            <person name="Kjaerbolling I."/>
            <person name="Vesth T."/>
            <person name="Frisvad J.C."/>
            <person name="Nybo J.L."/>
            <person name="Theobald S."/>
            <person name="Kildgaard S."/>
            <person name="Isbrandt T."/>
            <person name="Kuo A."/>
            <person name="Sato A."/>
            <person name="Lyhne E.K."/>
            <person name="Kogle M.E."/>
            <person name="Wiebenga A."/>
            <person name="Kun R.S."/>
            <person name="Lubbers R.J."/>
            <person name="Makela M.R."/>
            <person name="Barry K."/>
            <person name="Chovatia M."/>
            <person name="Clum A."/>
            <person name="Daum C."/>
            <person name="Haridas S."/>
            <person name="He G."/>
            <person name="LaButti K."/>
            <person name="Lipzen A."/>
            <person name="Riley R."/>
            <person name="Salamov A."/>
            <person name="Simmons B.A."/>
            <person name="Magnuson J.K."/>
            <person name="Henrissat B."/>
            <person name="Mortensen U.H."/>
            <person name="Larsen T.O."/>
            <person name="Devries R.P."/>
            <person name="Grigoriev I.V."/>
            <person name="Machida M."/>
            <person name="Baker S.E."/>
            <person name="Andersen M.R."/>
            <person name="Cantor M.N."/>
            <person name="Hua S.X."/>
        </authorList>
    </citation>
    <scope>NUCLEOTIDE SEQUENCE [LARGE SCALE GENOMIC DNA]</scope>
    <source>
        <strain evidence="1 2">CBS 119388</strain>
    </source>
</reference>
<dbReference type="EMBL" id="ML736797">
    <property type="protein sequence ID" value="KAE8401707.1"/>
    <property type="molecule type" value="Genomic_DNA"/>
</dbReference>
<dbReference type="GeneID" id="43672413"/>
<dbReference type="Proteomes" id="UP000325579">
    <property type="component" value="Unassembled WGS sequence"/>
</dbReference>
<protein>
    <submittedName>
        <fullName evidence="1">Uncharacterized protein</fullName>
    </submittedName>
</protein>
<organism evidence="1 2">
    <name type="scientific">Aspergillus pseudonomiae</name>
    <dbReference type="NCBI Taxonomy" id="1506151"/>
    <lineage>
        <taxon>Eukaryota</taxon>
        <taxon>Fungi</taxon>
        <taxon>Dikarya</taxon>
        <taxon>Ascomycota</taxon>
        <taxon>Pezizomycotina</taxon>
        <taxon>Eurotiomycetes</taxon>
        <taxon>Eurotiomycetidae</taxon>
        <taxon>Eurotiales</taxon>
        <taxon>Aspergillaceae</taxon>
        <taxon>Aspergillus</taxon>
        <taxon>Aspergillus subgen. Circumdati</taxon>
    </lineage>
</organism>
<accession>A0A5N7D6E1</accession>
<dbReference type="AlphaFoldDB" id="A0A5N7D6E1"/>
<evidence type="ECO:0000313" key="2">
    <source>
        <dbReference type="Proteomes" id="UP000325579"/>
    </source>
</evidence>
<sequence>MGNENPSLMFTHEGEEHNLSESHTTVLEVKMVRQVDYGLYRYNNMPLKLLGLQSRDHSGKDNEQLFLQQGAANTMNIVVHVDFNMRVVPRTDPKVAGKPRVLFEQNHASNRLLSSSLSNTETDPTEYKAEDEAIVNKALILSLETGSNLAGPLLVGWALKQFQFSPRFNKENYITFTDGDLWDAITRRIYAIIEVKKHQFRLNTAKGIKIPMQESAQSVGLLKRTEEDPRLFKNQSVIALY</sequence>
<proteinExistence type="predicted"/>
<gene>
    <name evidence="1" type="ORF">BDV37DRAFT_285406</name>
</gene>
<keyword evidence="2" id="KW-1185">Reference proteome</keyword>
<name>A0A5N7D6E1_9EURO</name>